<reference evidence="2 3" key="1">
    <citation type="submission" date="2019-03" db="EMBL/GenBank/DDBJ databases">
        <title>Single cell metagenomics reveals metabolic interactions within the superorganism composed of flagellate Streblomastix strix and complex community of Bacteroidetes bacteria on its surface.</title>
        <authorList>
            <person name="Treitli S.C."/>
            <person name="Kolisko M."/>
            <person name="Husnik F."/>
            <person name="Keeling P."/>
            <person name="Hampl V."/>
        </authorList>
    </citation>
    <scope>NUCLEOTIDE SEQUENCE [LARGE SCALE GENOMIC DNA]</scope>
    <source>
        <strain evidence="2">ST1C</strain>
    </source>
</reference>
<feature type="compositionally biased region" description="Basic and acidic residues" evidence="1">
    <location>
        <begin position="38"/>
        <end position="47"/>
    </location>
</feature>
<feature type="region of interest" description="Disordered" evidence="1">
    <location>
        <begin position="38"/>
        <end position="66"/>
    </location>
</feature>
<dbReference type="EMBL" id="SNRW01011790">
    <property type="protein sequence ID" value="KAA6374684.1"/>
    <property type="molecule type" value="Genomic_DNA"/>
</dbReference>
<feature type="compositionally biased region" description="Basic and acidic residues" evidence="1">
    <location>
        <begin position="54"/>
        <end position="66"/>
    </location>
</feature>
<protein>
    <recommendedName>
        <fullName evidence="4">B30.2/SPRY domain-containing protein</fullName>
    </recommendedName>
</protein>
<evidence type="ECO:0000313" key="2">
    <source>
        <dbReference type="EMBL" id="KAA6374684.1"/>
    </source>
</evidence>
<gene>
    <name evidence="2" type="ORF">EZS28_029791</name>
</gene>
<evidence type="ECO:0000256" key="1">
    <source>
        <dbReference type="SAM" id="MobiDB-lite"/>
    </source>
</evidence>
<proteinExistence type="predicted"/>
<dbReference type="Proteomes" id="UP000324800">
    <property type="component" value="Unassembled WGS sequence"/>
</dbReference>
<sequence length="300" mass="34742">KNRERAEKERVSTELQRITQEKTREQIEKERVSAELRRISEEKERISAETQRITQEKNREQSDKERISVELRSEKADKERINSTLRNEREEKDRLKAEIEKLKQENNNLKSFNSQGYPIAIINKDPEAYSFVDIDGCQKKITIKKEKNNTISLSQVLSNGAWSLEAKFQNANGWPAIGVVQDSYDVPEGAGYWLEPHTQHIAAFGGQKFTSSVFRKGWGMKGNLKLNDNQLLRIEYNSGDGTLVLFIDNVQQPIYFSGIWEKVRFFVYAWDVGATCTIYSLKKLPAPTSKNIMNQQAFKW</sequence>
<evidence type="ECO:0000313" key="3">
    <source>
        <dbReference type="Proteomes" id="UP000324800"/>
    </source>
</evidence>
<name>A0A5J4UWS4_9EUKA</name>
<feature type="non-terminal residue" evidence="2">
    <location>
        <position position="1"/>
    </location>
</feature>
<comment type="caution">
    <text evidence="2">The sequence shown here is derived from an EMBL/GenBank/DDBJ whole genome shotgun (WGS) entry which is preliminary data.</text>
</comment>
<accession>A0A5J4UWS4</accession>
<evidence type="ECO:0008006" key="4">
    <source>
        <dbReference type="Google" id="ProtNLM"/>
    </source>
</evidence>
<dbReference type="AlphaFoldDB" id="A0A5J4UWS4"/>
<organism evidence="2 3">
    <name type="scientific">Streblomastix strix</name>
    <dbReference type="NCBI Taxonomy" id="222440"/>
    <lineage>
        <taxon>Eukaryota</taxon>
        <taxon>Metamonada</taxon>
        <taxon>Preaxostyla</taxon>
        <taxon>Oxymonadida</taxon>
        <taxon>Streblomastigidae</taxon>
        <taxon>Streblomastix</taxon>
    </lineage>
</organism>